<keyword evidence="2" id="KW-1185">Reference proteome</keyword>
<sequence length="61" mass="6776">MIDPVRYVLDLNALPPLTEAQKVELHALSQMPGSDIDCSDIPPLDETFWQNAVANPFLLPD</sequence>
<proteinExistence type="predicted"/>
<reference evidence="2" key="1">
    <citation type="journal article" date="2019" name="Int. J. Syst. Evol. Microbiol.">
        <title>The Global Catalogue of Microorganisms (GCM) 10K type strain sequencing project: providing services to taxonomists for standard genome sequencing and annotation.</title>
        <authorList>
            <consortium name="The Broad Institute Genomics Platform"/>
            <consortium name="The Broad Institute Genome Sequencing Center for Infectious Disease"/>
            <person name="Wu L."/>
            <person name="Ma J."/>
        </authorList>
    </citation>
    <scope>NUCLEOTIDE SEQUENCE [LARGE SCALE GENOMIC DNA]</scope>
    <source>
        <strain evidence="2">CCUG 48884</strain>
    </source>
</reference>
<evidence type="ECO:0000313" key="1">
    <source>
        <dbReference type="EMBL" id="MFD1265812.1"/>
    </source>
</evidence>
<dbReference type="Proteomes" id="UP001597158">
    <property type="component" value="Unassembled WGS sequence"/>
</dbReference>
<name>A0ABW3WJD8_9RHOO</name>
<gene>
    <name evidence="1" type="ORF">ACFQ4M_19750</name>
</gene>
<comment type="caution">
    <text evidence="1">The sequence shown here is derived from an EMBL/GenBank/DDBJ whole genome shotgun (WGS) entry which is preliminary data.</text>
</comment>
<accession>A0ABW3WJD8</accession>
<dbReference type="EMBL" id="JBHTMC010000049">
    <property type="protein sequence ID" value="MFD1265812.1"/>
    <property type="molecule type" value="Genomic_DNA"/>
</dbReference>
<evidence type="ECO:0000313" key="2">
    <source>
        <dbReference type="Proteomes" id="UP001597158"/>
    </source>
</evidence>
<dbReference type="RefSeq" id="WP_277835613.1">
    <property type="nucleotide sequence ID" value="NZ_JARQZE010000030.1"/>
</dbReference>
<organism evidence="1 2">
    <name type="scientific">Thauera mechernichensis</name>
    <dbReference type="NCBI Taxonomy" id="82788"/>
    <lineage>
        <taxon>Bacteria</taxon>
        <taxon>Pseudomonadati</taxon>
        <taxon>Pseudomonadota</taxon>
        <taxon>Betaproteobacteria</taxon>
        <taxon>Rhodocyclales</taxon>
        <taxon>Zoogloeaceae</taxon>
        <taxon>Thauera</taxon>
    </lineage>
</organism>
<protein>
    <submittedName>
        <fullName evidence="1">Uncharacterized protein</fullName>
    </submittedName>
</protein>